<gene>
    <name evidence="1" type="ORF">HHI36_017675</name>
</gene>
<protein>
    <recommendedName>
        <fullName evidence="3">Endonuclease/exonuclease/phosphatase domain-containing protein</fullName>
    </recommendedName>
</protein>
<evidence type="ECO:0008006" key="3">
    <source>
        <dbReference type="Google" id="ProtNLM"/>
    </source>
</evidence>
<accession>A0ABD2NPS2</accession>
<sequence length="114" mass="12960">MESLYKSLEDLGGNLVSVSEPNKNYVGAGRWITDNEKDLAVRVREDILIHERGSSSGFCWVRLQQVVLISCIFSPNRCDSEFENFLFDLSGEIQRQRTYKIVVAGDFNAHSETI</sequence>
<dbReference type="SUPFAM" id="SSF56219">
    <property type="entry name" value="DNase I-like"/>
    <property type="match status" value="1"/>
</dbReference>
<evidence type="ECO:0000313" key="2">
    <source>
        <dbReference type="Proteomes" id="UP001516400"/>
    </source>
</evidence>
<evidence type="ECO:0000313" key="1">
    <source>
        <dbReference type="EMBL" id="KAL3280175.1"/>
    </source>
</evidence>
<dbReference type="AlphaFoldDB" id="A0ABD2NPS2"/>
<dbReference type="Proteomes" id="UP001516400">
    <property type="component" value="Unassembled WGS sequence"/>
</dbReference>
<organism evidence="1 2">
    <name type="scientific">Cryptolaemus montrouzieri</name>
    <dbReference type="NCBI Taxonomy" id="559131"/>
    <lineage>
        <taxon>Eukaryota</taxon>
        <taxon>Metazoa</taxon>
        <taxon>Ecdysozoa</taxon>
        <taxon>Arthropoda</taxon>
        <taxon>Hexapoda</taxon>
        <taxon>Insecta</taxon>
        <taxon>Pterygota</taxon>
        <taxon>Neoptera</taxon>
        <taxon>Endopterygota</taxon>
        <taxon>Coleoptera</taxon>
        <taxon>Polyphaga</taxon>
        <taxon>Cucujiformia</taxon>
        <taxon>Coccinelloidea</taxon>
        <taxon>Coccinellidae</taxon>
        <taxon>Scymninae</taxon>
        <taxon>Scymnini</taxon>
        <taxon>Cryptolaemus</taxon>
    </lineage>
</organism>
<proteinExistence type="predicted"/>
<dbReference type="InterPro" id="IPR036691">
    <property type="entry name" value="Endo/exonu/phosph_ase_sf"/>
</dbReference>
<comment type="caution">
    <text evidence="1">The sequence shown here is derived from an EMBL/GenBank/DDBJ whole genome shotgun (WGS) entry which is preliminary data.</text>
</comment>
<dbReference type="EMBL" id="JABFTP020000124">
    <property type="protein sequence ID" value="KAL3280175.1"/>
    <property type="molecule type" value="Genomic_DNA"/>
</dbReference>
<name>A0ABD2NPS2_9CUCU</name>
<reference evidence="1 2" key="1">
    <citation type="journal article" date="2021" name="BMC Biol.">
        <title>Horizontally acquired antibacterial genes associated with adaptive radiation of ladybird beetles.</title>
        <authorList>
            <person name="Li H.S."/>
            <person name="Tang X.F."/>
            <person name="Huang Y.H."/>
            <person name="Xu Z.Y."/>
            <person name="Chen M.L."/>
            <person name="Du X.Y."/>
            <person name="Qiu B.Y."/>
            <person name="Chen P.T."/>
            <person name="Zhang W."/>
            <person name="Slipinski A."/>
            <person name="Escalona H.E."/>
            <person name="Waterhouse R.M."/>
            <person name="Zwick A."/>
            <person name="Pang H."/>
        </authorList>
    </citation>
    <scope>NUCLEOTIDE SEQUENCE [LARGE SCALE GENOMIC DNA]</scope>
    <source>
        <strain evidence="1">SYSU2018</strain>
    </source>
</reference>
<keyword evidence="2" id="KW-1185">Reference proteome</keyword>
<dbReference type="Gene3D" id="3.60.10.10">
    <property type="entry name" value="Endonuclease/exonuclease/phosphatase"/>
    <property type="match status" value="1"/>
</dbReference>